<evidence type="ECO:0000256" key="1">
    <source>
        <dbReference type="SAM" id="Phobius"/>
    </source>
</evidence>
<feature type="transmembrane region" description="Helical" evidence="1">
    <location>
        <begin position="6"/>
        <end position="25"/>
    </location>
</feature>
<feature type="transmembrane region" description="Helical" evidence="1">
    <location>
        <begin position="61"/>
        <end position="82"/>
    </location>
</feature>
<evidence type="ECO:0008006" key="4">
    <source>
        <dbReference type="Google" id="ProtNLM"/>
    </source>
</evidence>
<name>A0A368BK83_9GAMM</name>
<accession>A0A368BK83</accession>
<sequence>MPEGLVFGLVDNGILAFTTLIGIDIDKYFKGSGIHGAIYGALLGNSLSDFLGALLDFPLMTAINITIGCLAIVPLVWLILLLRKG</sequence>
<dbReference type="Proteomes" id="UP000252147">
    <property type="component" value="Unassembled WGS sequence"/>
</dbReference>
<protein>
    <recommendedName>
        <fullName evidence="4">N-acetyl-anhydromuranmyl-L-alanine amidase</fullName>
    </recommendedName>
</protein>
<organism evidence="2 3">
    <name type="scientific">SAR86 cluster bacterium</name>
    <dbReference type="NCBI Taxonomy" id="2030880"/>
    <lineage>
        <taxon>Bacteria</taxon>
        <taxon>Pseudomonadati</taxon>
        <taxon>Pseudomonadota</taxon>
        <taxon>Gammaproteobacteria</taxon>
        <taxon>SAR86 cluster</taxon>
    </lineage>
</organism>
<gene>
    <name evidence="2" type="ORF">DBW97_04630</name>
</gene>
<dbReference type="AlphaFoldDB" id="A0A368BK83"/>
<keyword evidence="1" id="KW-0472">Membrane</keyword>
<proteinExistence type="predicted"/>
<keyword evidence="1" id="KW-1133">Transmembrane helix</keyword>
<evidence type="ECO:0000313" key="2">
    <source>
        <dbReference type="EMBL" id="RCL37651.1"/>
    </source>
</evidence>
<comment type="caution">
    <text evidence="2">The sequence shown here is derived from an EMBL/GenBank/DDBJ whole genome shotgun (WGS) entry which is preliminary data.</text>
</comment>
<dbReference type="EMBL" id="QOPD01000008">
    <property type="protein sequence ID" value="RCL37651.1"/>
    <property type="molecule type" value="Genomic_DNA"/>
</dbReference>
<reference evidence="2 3" key="1">
    <citation type="journal article" date="2018" name="Microbiome">
        <title>Fine metagenomic profile of the Mediterranean stratified and mixed water columns revealed by assembly and recruitment.</title>
        <authorList>
            <person name="Haro-Moreno J.M."/>
            <person name="Lopez-Perez M."/>
            <person name="De La Torre J.R."/>
            <person name="Picazo A."/>
            <person name="Camacho A."/>
            <person name="Rodriguez-Valera F."/>
        </authorList>
    </citation>
    <scope>NUCLEOTIDE SEQUENCE [LARGE SCALE GENOMIC DNA]</scope>
    <source>
        <strain evidence="2">MED-G83</strain>
    </source>
</reference>
<evidence type="ECO:0000313" key="3">
    <source>
        <dbReference type="Proteomes" id="UP000252147"/>
    </source>
</evidence>
<keyword evidence="1" id="KW-0812">Transmembrane</keyword>